<reference evidence="3" key="1">
    <citation type="submission" date="2025-08" db="UniProtKB">
        <authorList>
            <consortium name="RefSeq"/>
        </authorList>
    </citation>
    <scope>IDENTIFICATION</scope>
    <source>
        <strain evidence="3">15112-1751.03</strain>
        <tissue evidence="3">Whole Adult</tissue>
    </source>
</reference>
<dbReference type="AlphaFoldDB" id="A0A6P8XXR2"/>
<sequence length="140" mass="16582">MKPNPKIWFFIVFLGIFAINTKQVTDGENQLKNDQFIHQRRGVQNFGSRSKRTQEWENRQKTHLINIVVTDLDKLDAQERQKEQKVKAALMKMMNLKEAKAAPKVRRHFDNAPGLDFRREFASDEPNPYIENLRNRCEQL</sequence>
<dbReference type="RefSeq" id="XP_034118268.1">
    <property type="nucleotide sequence ID" value="XM_034262377.2"/>
</dbReference>
<evidence type="ECO:0000313" key="3">
    <source>
        <dbReference type="RefSeq" id="XP_034118268.1"/>
    </source>
</evidence>
<proteinExistence type="predicted"/>
<dbReference type="GeneID" id="117577547"/>
<organism evidence="2 3">
    <name type="scientific">Drosophila albomicans</name>
    <name type="common">Fruit fly</name>
    <dbReference type="NCBI Taxonomy" id="7291"/>
    <lineage>
        <taxon>Eukaryota</taxon>
        <taxon>Metazoa</taxon>
        <taxon>Ecdysozoa</taxon>
        <taxon>Arthropoda</taxon>
        <taxon>Hexapoda</taxon>
        <taxon>Insecta</taxon>
        <taxon>Pterygota</taxon>
        <taxon>Neoptera</taxon>
        <taxon>Endopterygota</taxon>
        <taxon>Diptera</taxon>
        <taxon>Brachycera</taxon>
        <taxon>Muscomorpha</taxon>
        <taxon>Ephydroidea</taxon>
        <taxon>Drosophilidae</taxon>
        <taxon>Drosophila</taxon>
    </lineage>
</organism>
<name>A0A6P8XXR2_DROAB</name>
<protein>
    <submittedName>
        <fullName evidence="3">Uncharacterized protein LOC117577547</fullName>
    </submittedName>
</protein>
<keyword evidence="2" id="KW-1185">Reference proteome</keyword>
<feature type="signal peptide" evidence="1">
    <location>
        <begin position="1"/>
        <end position="23"/>
    </location>
</feature>
<accession>A0A6P8XXR2</accession>
<gene>
    <name evidence="3" type="primary">LOC117577547</name>
</gene>
<keyword evidence="1" id="KW-0732">Signal</keyword>
<dbReference type="OrthoDB" id="7822974at2759"/>
<dbReference type="Proteomes" id="UP000515160">
    <property type="component" value="Chromosome X"/>
</dbReference>
<evidence type="ECO:0000256" key="1">
    <source>
        <dbReference type="SAM" id="SignalP"/>
    </source>
</evidence>
<evidence type="ECO:0000313" key="2">
    <source>
        <dbReference type="Proteomes" id="UP000515160"/>
    </source>
</evidence>
<feature type="chain" id="PRO_5027687443" evidence="1">
    <location>
        <begin position="24"/>
        <end position="140"/>
    </location>
</feature>